<dbReference type="GO" id="GO:0004565">
    <property type="term" value="F:beta-galactosidase activity"/>
    <property type="evidence" value="ECO:0007669"/>
    <property type="project" value="UniProtKB-EC"/>
</dbReference>
<dbReference type="PANTHER" id="PTHR46323:SF2">
    <property type="entry name" value="BETA-GALACTOSIDASE"/>
    <property type="match status" value="1"/>
</dbReference>
<dbReference type="GO" id="GO:0005990">
    <property type="term" value="P:lactose catabolic process"/>
    <property type="evidence" value="ECO:0007669"/>
    <property type="project" value="TreeGrafter"/>
</dbReference>
<sequence>MRLYNMGTFDYSKLTDPGYFADGRLPAHSDHIICKNVQEAWDEVSSYRMSLNGSWKFRYSANLNDLPKDFEDPKVDCHGWADIRVPAHMQLEGYGVAQYVNVQYPWDGHEDIDPPMIPTKDHPVGNYVKYFTIPKGFINHGLYIRFDGVESAFALWLNGVYVGYSSSSFDAKEFDLTACMNEDGENKLAVQVFKYNAGSWMEDQDMFRFSGIFRDVTLFTRTSSASDKGCVVVGSEGAITAASGSKNGACDISGMDVYDIKVVTELTDDYTKGKLHVTLKGCGSGQMSLSLFKEKWDRDLNIQAADGDEICSIDTEWTEDIKEDSRNICSKKTEVTLTADNPSLWSAEDPNLYALIITLYDENGAECGTILQEVGFREFVMGDDHIMYLNGKRIVFNGTDRHEFSARTGRALSHKDMETDVINMKRNNINALRMSHYPNNSYMYKLCDRYGLYVIDETNLETHGTWDAAGQGKKPQSYMVPYDNEDWLDMLIDRGTSMLERDKNHPSVIIWSCGNEAFGGKVIYELSEYFRHTDPTRLVHYEGICHDRRYNDTSDMESRMYPPVAEIKDYLKEHRDKPFICCEYTHAMGNSCGAMYKYTDLTEEEPLYQGGFIWDYIDQSIIKKDRYGVEFQGYGGDFGERPNDNDFCGNGIAFGGDERKPSPKMQSVKYNYQPFAVIVDEDADTVTVRNRTLFTNTDQYIMRLCVERYGKTEYQKDYIVSVEPGQQEVFGLSLEEKIGYGEICNKEGEYVIRVSFLLKEDTRYAEAGYEVAFGEDVFMVENGPEYIVGSEEELALAMNDQLPESESEAVDAGSDDSEANDEALLNKIIIPEDEFGNSIDITFGENKPYTVTYGLCNVGIKGENFEALFTEGSALTSYKYMGKELLESKVLPNFWRAPTQNDYGNGAPARYAQWKIASMYLMPKYDIYTQYEHFLGGTPFEVKEHEDHVSISYNYKLQTSPEAECFVTYDVYGDGSIRITLSYDPVEGLIEMPEFGMIFKMNADYDNLKWYGYGPEETYSDKMAGAKLSMYEGKASSQLAPYLLPQESGNHAGVRFASVTDERGRGLLLATELPEGMSFSALPWTPHEIENAAHHFELPPIHHTVVRASIGQLGIAGDNTWGSLTHPEFRLPVEKGKTFKFSFMLRGI</sequence>
<dbReference type="PRINTS" id="PR00132">
    <property type="entry name" value="GLHYDRLASE2"/>
</dbReference>
<dbReference type="EC" id="3.2.1.23" evidence="3"/>
<dbReference type="AlphaFoldDB" id="A0A317G145"/>
<dbReference type="GO" id="GO:0009341">
    <property type="term" value="C:beta-galactosidase complex"/>
    <property type="evidence" value="ECO:0007669"/>
    <property type="project" value="InterPro"/>
</dbReference>
<dbReference type="Gene3D" id="2.70.98.10">
    <property type="match status" value="1"/>
</dbReference>
<dbReference type="InterPro" id="IPR006102">
    <property type="entry name" value="Ig-like_GH2"/>
</dbReference>
<evidence type="ECO:0000256" key="2">
    <source>
        <dbReference type="ARBA" id="ARBA00007401"/>
    </source>
</evidence>
<dbReference type="InterPro" id="IPR006104">
    <property type="entry name" value="Glyco_hydro_2_N"/>
</dbReference>
<dbReference type="InterPro" id="IPR013783">
    <property type="entry name" value="Ig-like_fold"/>
</dbReference>
<evidence type="ECO:0000313" key="9">
    <source>
        <dbReference type="EMBL" id="PWT27658.1"/>
    </source>
</evidence>
<dbReference type="InterPro" id="IPR023232">
    <property type="entry name" value="Glyco_hydro_2_AS"/>
</dbReference>
<protein>
    <recommendedName>
        <fullName evidence="4">Beta-galactosidase</fullName>
        <ecNumber evidence="3">3.2.1.23</ecNumber>
    </recommendedName>
    <alternativeName>
        <fullName evidence="7">Lactase</fullName>
    </alternativeName>
</protein>
<name>A0A317G145_BUTFI</name>
<keyword evidence="10" id="KW-1185">Reference proteome</keyword>
<dbReference type="SUPFAM" id="SSF49785">
    <property type="entry name" value="Galactose-binding domain-like"/>
    <property type="match status" value="1"/>
</dbReference>
<dbReference type="Pfam" id="PF02836">
    <property type="entry name" value="Glyco_hydro_2_C"/>
    <property type="match status" value="1"/>
</dbReference>
<accession>A0A317G145</accession>
<evidence type="ECO:0000256" key="1">
    <source>
        <dbReference type="ARBA" id="ARBA00001412"/>
    </source>
</evidence>
<dbReference type="InterPro" id="IPR050347">
    <property type="entry name" value="Bact_Beta-galactosidase"/>
</dbReference>
<dbReference type="Pfam" id="PF16353">
    <property type="entry name" value="LacZ_4"/>
    <property type="match status" value="1"/>
</dbReference>
<dbReference type="InterPro" id="IPR017853">
    <property type="entry name" value="GH"/>
</dbReference>
<dbReference type="Pfam" id="PF02837">
    <property type="entry name" value="Glyco_hydro_2_N"/>
    <property type="match status" value="1"/>
</dbReference>
<evidence type="ECO:0000259" key="8">
    <source>
        <dbReference type="SMART" id="SM01038"/>
    </source>
</evidence>
<dbReference type="InterPro" id="IPR032312">
    <property type="entry name" value="LacZ_4"/>
</dbReference>
<dbReference type="Gene3D" id="2.60.120.260">
    <property type="entry name" value="Galactose-binding domain-like"/>
    <property type="match status" value="1"/>
</dbReference>
<evidence type="ECO:0000256" key="4">
    <source>
        <dbReference type="ARBA" id="ARBA00013303"/>
    </source>
</evidence>
<dbReference type="EMBL" id="NXNG01000001">
    <property type="protein sequence ID" value="PWT27658.1"/>
    <property type="molecule type" value="Genomic_DNA"/>
</dbReference>
<evidence type="ECO:0000256" key="6">
    <source>
        <dbReference type="ARBA" id="ARBA00023295"/>
    </source>
</evidence>
<comment type="similarity">
    <text evidence="2">Belongs to the glycosyl hydrolase 2 family.</text>
</comment>
<dbReference type="SUPFAM" id="SSF49303">
    <property type="entry name" value="beta-Galactosidase/glucuronidase domain"/>
    <property type="match status" value="2"/>
</dbReference>
<dbReference type="Gene3D" id="3.20.20.80">
    <property type="entry name" value="Glycosidases"/>
    <property type="match status" value="1"/>
</dbReference>
<dbReference type="Gene3D" id="2.60.40.10">
    <property type="entry name" value="Immunoglobulins"/>
    <property type="match status" value="2"/>
</dbReference>
<dbReference type="InterPro" id="IPR008979">
    <property type="entry name" value="Galactose-bd-like_sf"/>
</dbReference>
<dbReference type="Proteomes" id="UP000245488">
    <property type="component" value="Chromosome"/>
</dbReference>
<evidence type="ECO:0000256" key="5">
    <source>
        <dbReference type="ARBA" id="ARBA00022801"/>
    </source>
</evidence>
<dbReference type="InterPro" id="IPR006101">
    <property type="entry name" value="Glyco_hydro_2"/>
</dbReference>
<evidence type="ECO:0000256" key="3">
    <source>
        <dbReference type="ARBA" id="ARBA00012756"/>
    </source>
</evidence>
<dbReference type="InterPro" id="IPR011013">
    <property type="entry name" value="Gal_mutarotase_sf_dom"/>
</dbReference>
<dbReference type="InterPro" id="IPR006103">
    <property type="entry name" value="Glyco_hydro_2_cat"/>
</dbReference>
<organism evidence="9 10">
    <name type="scientific">Butyrivibrio fibrisolvens</name>
    <dbReference type="NCBI Taxonomy" id="831"/>
    <lineage>
        <taxon>Bacteria</taxon>
        <taxon>Bacillati</taxon>
        <taxon>Bacillota</taxon>
        <taxon>Clostridia</taxon>
        <taxon>Lachnospirales</taxon>
        <taxon>Lachnospiraceae</taxon>
        <taxon>Butyrivibrio</taxon>
    </lineage>
</organism>
<dbReference type="Pfam" id="PF02929">
    <property type="entry name" value="Bgal_small_N"/>
    <property type="match status" value="1"/>
</dbReference>
<dbReference type="InterPro" id="IPR014718">
    <property type="entry name" value="GH-type_carb-bd"/>
</dbReference>
<evidence type="ECO:0000256" key="7">
    <source>
        <dbReference type="ARBA" id="ARBA00032230"/>
    </source>
</evidence>
<dbReference type="InterPro" id="IPR004199">
    <property type="entry name" value="B-gal_small/dom_5"/>
</dbReference>
<dbReference type="PANTHER" id="PTHR46323">
    <property type="entry name" value="BETA-GALACTOSIDASE"/>
    <property type="match status" value="1"/>
</dbReference>
<keyword evidence="5" id="KW-0378">Hydrolase</keyword>
<dbReference type="SMART" id="SM01038">
    <property type="entry name" value="Bgal_small_N"/>
    <property type="match status" value="1"/>
</dbReference>
<feature type="domain" description="Beta galactosidase small chain/" evidence="8">
    <location>
        <begin position="859"/>
        <end position="1146"/>
    </location>
</feature>
<dbReference type="SUPFAM" id="SSF74650">
    <property type="entry name" value="Galactose mutarotase-like"/>
    <property type="match status" value="1"/>
</dbReference>
<dbReference type="Pfam" id="PF00703">
    <property type="entry name" value="Glyco_hydro_2"/>
    <property type="match status" value="1"/>
</dbReference>
<dbReference type="PROSITE" id="PS00608">
    <property type="entry name" value="GLYCOSYL_HYDROL_F2_2"/>
    <property type="match status" value="1"/>
</dbReference>
<gene>
    <name evidence="9" type="ORF">CPT75_11405</name>
</gene>
<dbReference type="GO" id="GO:0030246">
    <property type="term" value="F:carbohydrate binding"/>
    <property type="evidence" value="ECO:0007669"/>
    <property type="project" value="InterPro"/>
</dbReference>
<proteinExistence type="inferred from homology"/>
<comment type="caution">
    <text evidence="9">The sequence shown here is derived from an EMBL/GenBank/DDBJ whole genome shotgun (WGS) entry which is preliminary data.</text>
</comment>
<evidence type="ECO:0000313" key="10">
    <source>
        <dbReference type="Proteomes" id="UP000245488"/>
    </source>
</evidence>
<dbReference type="InterPro" id="IPR036156">
    <property type="entry name" value="Beta-gal/glucu_dom_sf"/>
</dbReference>
<dbReference type="SUPFAM" id="SSF51445">
    <property type="entry name" value="(Trans)glycosidases"/>
    <property type="match status" value="1"/>
</dbReference>
<comment type="catalytic activity">
    <reaction evidence="1">
        <text>Hydrolysis of terminal non-reducing beta-D-galactose residues in beta-D-galactosides.</text>
        <dbReference type="EC" id="3.2.1.23"/>
    </reaction>
</comment>
<reference evidence="9 10" key="1">
    <citation type="submission" date="2017-09" db="EMBL/GenBank/DDBJ databases">
        <title>High-quality draft genome sequence of Butyrivibrio fibrisolvens INBov1, isolated from cow rumen.</title>
        <authorList>
            <person name="Rodriguez Hernaez J."/>
            <person name="Rivarola M."/>
            <person name="Paniego N."/>
            <person name="Cravero S."/>
            <person name="Ceron Cucchi M."/>
            <person name="Martinez M.C."/>
        </authorList>
    </citation>
    <scope>NUCLEOTIDE SEQUENCE [LARGE SCALE GENOMIC DNA]</scope>
    <source>
        <strain evidence="9 10">INBov1</strain>
    </source>
</reference>
<keyword evidence="6" id="KW-0326">Glycosidase</keyword>